<keyword evidence="1" id="KW-0472">Membrane</keyword>
<dbReference type="InterPro" id="IPR050445">
    <property type="entry name" value="Bact_polysacc_biosynth/exp"/>
</dbReference>
<feature type="transmembrane region" description="Helical" evidence="1">
    <location>
        <begin position="25"/>
        <end position="44"/>
    </location>
</feature>
<dbReference type="PANTHER" id="PTHR32309">
    <property type="entry name" value="TYROSINE-PROTEIN KINASE"/>
    <property type="match status" value="1"/>
</dbReference>
<name>A0A7Z0WDH3_9PSEU</name>
<accession>A0A7Z0WDH3</accession>
<dbReference type="EMBL" id="MSIF01000043">
    <property type="protein sequence ID" value="OLF04505.1"/>
    <property type="molecule type" value="Genomic_DNA"/>
</dbReference>
<keyword evidence="1" id="KW-0812">Transmembrane</keyword>
<proteinExistence type="predicted"/>
<evidence type="ECO:0008006" key="4">
    <source>
        <dbReference type="Google" id="ProtNLM"/>
    </source>
</evidence>
<gene>
    <name evidence="2" type="ORF">BLA60_40705</name>
</gene>
<evidence type="ECO:0000313" key="3">
    <source>
        <dbReference type="Proteomes" id="UP000185696"/>
    </source>
</evidence>
<dbReference type="RefSeq" id="WP_075138450.1">
    <property type="nucleotide sequence ID" value="NZ_MSIF01000043.1"/>
</dbReference>
<organism evidence="2 3">
    <name type="scientific">Actinophytocola xinjiangensis</name>
    <dbReference type="NCBI Taxonomy" id="485602"/>
    <lineage>
        <taxon>Bacteria</taxon>
        <taxon>Bacillati</taxon>
        <taxon>Actinomycetota</taxon>
        <taxon>Actinomycetes</taxon>
        <taxon>Pseudonocardiales</taxon>
        <taxon>Pseudonocardiaceae</taxon>
    </lineage>
</organism>
<dbReference type="Proteomes" id="UP000185696">
    <property type="component" value="Unassembled WGS sequence"/>
</dbReference>
<keyword evidence="3" id="KW-1185">Reference proteome</keyword>
<evidence type="ECO:0000256" key="1">
    <source>
        <dbReference type="SAM" id="Phobius"/>
    </source>
</evidence>
<keyword evidence="1" id="KW-1133">Transmembrane helix</keyword>
<dbReference type="AlphaFoldDB" id="A0A7Z0WDH3"/>
<dbReference type="PANTHER" id="PTHR32309:SF31">
    <property type="entry name" value="CAPSULAR EXOPOLYSACCHARIDE FAMILY"/>
    <property type="match status" value="1"/>
</dbReference>
<feature type="non-terminal residue" evidence="2">
    <location>
        <position position="317"/>
    </location>
</feature>
<evidence type="ECO:0000313" key="2">
    <source>
        <dbReference type="EMBL" id="OLF04505.1"/>
    </source>
</evidence>
<comment type="caution">
    <text evidence="2">The sequence shown here is derived from an EMBL/GenBank/DDBJ whole genome shotgun (WGS) entry which is preliminary data.</text>
</comment>
<feature type="transmembrane region" description="Helical" evidence="1">
    <location>
        <begin position="233"/>
        <end position="255"/>
    </location>
</feature>
<reference evidence="2 3" key="1">
    <citation type="submission" date="2016-12" db="EMBL/GenBank/DDBJ databases">
        <title>The draft genome sequence of Actinophytocola xinjiangensis.</title>
        <authorList>
            <person name="Wang W."/>
            <person name="Yuan L."/>
        </authorList>
    </citation>
    <scope>NUCLEOTIDE SEQUENCE [LARGE SCALE GENOMIC DNA]</scope>
    <source>
        <strain evidence="2 3">CGMCC 4.4663</strain>
    </source>
</reference>
<dbReference type="OrthoDB" id="4328186at2"/>
<protein>
    <recommendedName>
        <fullName evidence="4">Subunit length determinant protein</fullName>
    </recommendedName>
</protein>
<sequence>MTQPVHTDAVGLALVGRVLRRRWRVLAVCAVAGALAGAAASPLLSPGYETSASVLLQGPRAADELRTEAQVAASSVVLDRAAAGLGGGVTGADLARTVEAAVADGNIIEITAVASDAEAAQARADRVAQEYVTFSTQLLGDTEDPSARVSQDQQENLRQQVTQTMRRISELHDSAGRGDTIDSVGVRTGLESLRTALAQAITKLDELDAATGRAKMVVMGPAQRPAAPAAPTMVHLGAGGALAALVLGLFGHLLASRLDRRVRPEPEIAGALGTTVLGSVDEPAMPEDHPAPGALRRLLGLGAPPWHAPDLAEAAAG</sequence>